<feature type="region of interest" description="Disordered" evidence="1">
    <location>
        <begin position="33"/>
        <end position="52"/>
    </location>
</feature>
<feature type="region of interest" description="Disordered" evidence="1">
    <location>
        <begin position="124"/>
        <end position="183"/>
    </location>
</feature>
<feature type="compositionally biased region" description="Acidic residues" evidence="1">
    <location>
        <begin position="140"/>
        <end position="152"/>
    </location>
</feature>
<evidence type="ECO:0000313" key="2">
    <source>
        <dbReference type="EMBL" id="CAE7200162.1"/>
    </source>
</evidence>
<feature type="compositionally biased region" description="Basic and acidic residues" evidence="1">
    <location>
        <begin position="33"/>
        <end position="44"/>
    </location>
</feature>
<feature type="compositionally biased region" description="Polar residues" evidence="1">
    <location>
        <begin position="168"/>
        <end position="183"/>
    </location>
</feature>
<proteinExistence type="predicted"/>
<sequence length="183" mass="20277">MAYHLKYGRGKYPDKPSSMIGYKIHTGDASVEKTELAKDKKEQSKNTPQGISDLKQAKNQAQAASNLRPNATLFIPQQQCMTMPHSYNMCLPASYAIAPAPYTKAPAPHETMSAPNTNLPLKTKRRRMRRRGARRAQEAIETEEQDGEELPEDAPVQQSQDSEYIAQQVGSSSPIYSAQLPSA</sequence>
<feature type="compositionally biased region" description="Basic residues" evidence="1">
    <location>
        <begin position="124"/>
        <end position="134"/>
    </location>
</feature>
<evidence type="ECO:0000313" key="3">
    <source>
        <dbReference type="Proteomes" id="UP000472372"/>
    </source>
</evidence>
<dbReference type="Proteomes" id="UP000472372">
    <property type="component" value="Chromosome 8"/>
</dbReference>
<name>A0A6S6WA10_9PLEO</name>
<accession>A0A6S6WA10</accession>
<dbReference type="EMBL" id="HG992984">
    <property type="protein sequence ID" value="CAE7200162.1"/>
    <property type="molecule type" value="Genomic_DNA"/>
</dbReference>
<evidence type="ECO:0000256" key="1">
    <source>
        <dbReference type="SAM" id="MobiDB-lite"/>
    </source>
</evidence>
<reference evidence="2" key="1">
    <citation type="submission" date="2021-02" db="EMBL/GenBank/DDBJ databases">
        <authorList>
            <person name="Syme A R."/>
            <person name="Syme A R."/>
            <person name="Moolhuijzen P."/>
        </authorList>
    </citation>
    <scope>NUCLEOTIDE SEQUENCE</scope>
    <source>
        <strain evidence="2">W1-1</strain>
    </source>
</reference>
<gene>
    <name evidence="2" type="ORF">PTTW11_08600</name>
</gene>
<organism evidence="2 3">
    <name type="scientific">Pyrenophora teres f. teres</name>
    <dbReference type="NCBI Taxonomy" id="97479"/>
    <lineage>
        <taxon>Eukaryota</taxon>
        <taxon>Fungi</taxon>
        <taxon>Dikarya</taxon>
        <taxon>Ascomycota</taxon>
        <taxon>Pezizomycotina</taxon>
        <taxon>Dothideomycetes</taxon>
        <taxon>Pleosporomycetidae</taxon>
        <taxon>Pleosporales</taxon>
        <taxon>Pleosporineae</taxon>
        <taxon>Pleosporaceae</taxon>
        <taxon>Pyrenophora</taxon>
    </lineage>
</organism>
<dbReference type="AlphaFoldDB" id="A0A6S6WA10"/>
<protein>
    <submittedName>
        <fullName evidence="2">Uncharacterized protein</fullName>
    </submittedName>
</protein>